<feature type="domain" description="SGNH hydrolase-type esterase" evidence="1">
    <location>
        <begin position="194"/>
        <end position="330"/>
    </location>
</feature>
<evidence type="ECO:0000259" key="1">
    <source>
        <dbReference type="Pfam" id="PF13472"/>
    </source>
</evidence>
<dbReference type="InterPro" id="IPR051532">
    <property type="entry name" value="Ester_Hydrolysis_Enzymes"/>
</dbReference>
<keyword evidence="2" id="KW-0548">Nucleotidyltransferase</keyword>
<dbReference type="GO" id="GO:0004622">
    <property type="term" value="F:phosphatidylcholine lysophospholipase activity"/>
    <property type="evidence" value="ECO:0007669"/>
    <property type="project" value="TreeGrafter"/>
</dbReference>
<dbReference type="EMBL" id="CADCTM010000772">
    <property type="protein sequence ID" value="CAA9292353.1"/>
    <property type="molecule type" value="Genomic_DNA"/>
</dbReference>
<organism evidence="2">
    <name type="scientific">uncultured Coleofasciculus sp</name>
    <dbReference type="NCBI Taxonomy" id="1267456"/>
    <lineage>
        <taxon>Bacteria</taxon>
        <taxon>Bacillati</taxon>
        <taxon>Cyanobacteriota</taxon>
        <taxon>Cyanophyceae</taxon>
        <taxon>Coleofasciculales</taxon>
        <taxon>Coleofasciculaceae</taxon>
        <taxon>Coleofasciculus</taxon>
        <taxon>environmental samples</taxon>
    </lineage>
</organism>
<proteinExistence type="predicted"/>
<accession>A0A6J4K0E7</accession>
<dbReference type="GO" id="GO:0008781">
    <property type="term" value="F:N-acylneuraminate cytidylyltransferase activity"/>
    <property type="evidence" value="ECO:0007669"/>
    <property type="project" value="UniProtKB-EC"/>
</dbReference>
<evidence type="ECO:0000313" key="2">
    <source>
        <dbReference type="EMBL" id="CAA9292353.1"/>
    </source>
</evidence>
<gene>
    <name evidence="2" type="ORF">AVDCRST_MAG92-4392</name>
</gene>
<sequence>MSDRLLLAASLITVGPISVPPPPMPLPIAPDNLSALFASTVAQTLQATDSHKIVPILDVALPEFSQSQPTPVESPVTALQGTTQLVKNLQVLPLSQSSVSSPTSGTELYYQRFAALKAGKIYTRLPANSFQSFWTKETSKGELLLQKPAHEQWIRLLEQEAKAIAKGQGANRLGILVGDSLSLWFPSERLPGGQLWLNQGISGENSGQILNRLSAFSETRPDTIYVMAGTNDLRQGASDDVILGNIRQIVSRLRQNHPQAQVVVESILPTRLSSISSDRISYLNQQIAAIAKLQGAGYLNLNALFADSQGQMRQDLTTDGIHLSRRGYEVWQDALHYAESVMAVNRIAKK</sequence>
<dbReference type="AlphaFoldDB" id="A0A6J4K0E7"/>
<dbReference type="Pfam" id="PF13472">
    <property type="entry name" value="Lipase_GDSL_2"/>
    <property type="match status" value="1"/>
</dbReference>
<protein>
    <submittedName>
        <fullName evidence="2">N-acylneuraminate cytidylyltransferase</fullName>
        <ecNumber evidence="2">2.7.7.43</ecNumber>
    </submittedName>
</protein>
<reference evidence="2" key="1">
    <citation type="submission" date="2020-02" db="EMBL/GenBank/DDBJ databases">
        <authorList>
            <person name="Meier V. D."/>
        </authorList>
    </citation>
    <scope>NUCLEOTIDE SEQUENCE</scope>
    <source>
        <strain evidence="2">AVDCRST_MAG92</strain>
    </source>
</reference>
<keyword evidence="2" id="KW-0808">Transferase</keyword>
<name>A0A6J4K0E7_9CYAN</name>
<dbReference type="PANTHER" id="PTHR30383">
    <property type="entry name" value="THIOESTERASE 1/PROTEASE 1/LYSOPHOSPHOLIPASE L1"/>
    <property type="match status" value="1"/>
</dbReference>
<dbReference type="InterPro" id="IPR013830">
    <property type="entry name" value="SGNH_hydro"/>
</dbReference>
<dbReference type="SUPFAM" id="SSF52266">
    <property type="entry name" value="SGNH hydrolase"/>
    <property type="match status" value="1"/>
</dbReference>
<dbReference type="InterPro" id="IPR036514">
    <property type="entry name" value="SGNH_hydro_sf"/>
</dbReference>
<dbReference type="EC" id="2.7.7.43" evidence="2"/>
<dbReference type="PANTHER" id="PTHR30383:SF5">
    <property type="entry name" value="SGNH HYDROLASE-TYPE ESTERASE DOMAIN-CONTAINING PROTEIN"/>
    <property type="match status" value="1"/>
</dbReference>
<dbReference type="Gene3D" id="3.40.50.1110">
    <property type="entry name" value="SGNH hydrolase"/>
    <property type="match status" value="1"/>
</dbReference>